<evidence type="ECO:0000313" key="2">
    <source>
        <dbReference type="Proteomes" id="UP000178235"/>
    </source>
</evidence>
<dbReference type="EMBL" id="MFTS01000003">
    <property type="protein sequence ID" value="OGI68474.1"/>
    <property type="molecule type" value="Genomic_DNA"/>
</dbReference>
<organism evidence="1 2">
    <name type="scientific">Candidatus Nomurabacteria bacterium RIFCSPHIGHO2_01_FULL_42_15</name>
    <dbReference type="NCBI Taxonomy" id="1801742"/>
    <lineage>
        <taxon>Bacteria</taxon>
        <taxon>Candidatus Nomuraibacteriota</taxon>
    </lineage>
</organism>
<dbReference type="AlphaFoldDB" id="A0A1F6VFU6"/>
<gene>
    <name evidence="1" type="ORF">A2738_01150</name>
</gene>
<name>A0A1F6VFU6_9BACT</name>
<evidence type="ECO:0000313" key="1">
    <source>
        <dbReference type="EMBL" id="OGI68474.1"/>
    </source>
</evidence>
<proteinExistence type="predicted"/>
<sequence length="132" mass="14184">MKGILPLTLGLDKDNFFSLGDQGVCFCVCEDCWNRTEEIMNKSTKVWIILTALCGVGVWYTTCLGPVSPVAETAPVPEPKQEVVSVSVAPSPVLEEFLKKELAPVGGTGPVVVAVNSTNVVNTRTRPTFSDK</sequence>
<accession>A0A1F6VFU6</accession>
<dbReference type="Proteomes" id="UP000178235">
    <property type="component" value="Unassembled WGS sequence"/>
</dbReference>
<comment type="caution">
    <text evidence="1">The sequence shown here is derived from an EMBL/GenBank/DDBJ whole genome shotgun (WGS) entry which is preliminary data.</text>
</comment>
<reference evidence="1 2" key="1">
    <citation type="journal article" date="2016" name="Nat. Commun.">
        <title>Thousands of microbial genomes shed light on interconnected biogeochemical processes in an aquifer system.</title>
        <authorList>
            <person name="Anantharaman K."/>
            <person name="Brown C.T."/>
            <person name="Hug L.A."/>
            <person name="Sharon I."/>
            <person name="Castelle C.J."/>
            <person name="Probst A.J."/>
            <person name="Thomas B.C."/>
            <person name="Singh A."/>
            <person name="Wilkins M.J."/>
            <person name="Karaoz U."/>
            <person name="Brodie E.L."/>
            <person name="Williams K.H."/>
            <person name="Hubbard S.S."/>
            <person name="Banfield J.F."/>
        </authorList>
    </citation>
    <scope>NUCLEOTIDE SEQUENCE [LARGE SCALE GENOMIC DNA]</scope>
</reference>
<protein>
    <submittedName>
        <fullName evidence="1">Uncharacterized protein</fullName>
    </submittedName>
</protein>